<evidence type="ECO:0000256" key="6">
    <source>
        <dbReference type="PIRSR" id="PIRSR037238-1"/>
    </source>
</evidence>
<dbReference type="Proteomes" id="UP000595663">
    <property type="component" value="Chromosome"/>
</dbReference>
<dbReference type="KEGG" id="ajp:AMJAP_0161"/>
<dbReference type="SUPFAM" id="SSF55031">
    <property type="entry name" value="Bacterial exopeptidase dimerisation domain"/>
    <property type="match status" value="1"/>
</dbReference>
<dbReference type="Gene3D" id="3.30.70.360">
    <property type="match status" value="1"/>
</dbReference>
<gene>
    <name evidence="8" type="ORF">AMJAP_0161</name>
</gene>
<comment type="cofactor">
    <cofactor evidence="1">
        <name>Zn(2+)</name>
        <dbReference type="ChEBI" id="CHEBI:29105"/>
    </cofactor>
</comment>
<dbReference type="EC" id="3.4.17.11" evidence="8"/>
<dbReference type="NCBIfam" id="NF005602">
    <property type="entry name" value="PRK07338.1"/>
    <property type="match status" value="1"/>
</dbReference>
<keyword evidence="5" id="KW-0170">Cobalt</keyword>
<evidence type="ECO:0000313" key="9">
    <source>
        <dbReference type="Proteomes" id="UP000595663"/>
    </source>
</evidence>
<keyword evidence="3 8" id="KW-0378">Hydrolase</keyword>
<evidence type="ECO:0000259" key="7">
    <source>
        <dbReference type="Pfam" id="PF07687"/>
    </source>
</evidence>
<name>A0A7R6SR46_9GAMM</name>
<dbReference type="Pfam" id="PF07687">
    <property type="entry name" value="M20_dimer"/>
    <property type="match status" value="1"/>
</dbReference>
<dbReference type="Pfam" id="PF01546">
    <property type="entry name" value="Peptidase_M20"/>
    <property type="match status" value="1"/>
</dbReference>
<keyword evidence="8" id="KW-0645">Protease</keyword>
<dbReference type="PANTHER" id="PTHR43808:SF9">
    <property type="entry name" value="BLL0789 PROTEIN"/>
    <property type="match status" value="1"/>
</dbReference>
<dbReference type="PIRSF" id="PIRSF037238">
    <property type="entry name" value="Carboxypeptidase_G2"/>
    <property type="match status" value="1"/>
</dbReference>
<dbReference type="InterPro" id="IPR001261">
    <property type="entry name" value="ArgE/DapE_CS"/>
</dbReference>
<dbReference type="OrthoDB" id="9776600at2"/>
<evidence type="ECO:0000313" key="8">
    <source>
        <dbReference type="EMBL" id="BBB24760.1"/>
    </source>
</evidence>
<dbReference type="InterPro" id="IPR017150">
    <property type="entry name" value="Pept_M20_glutamate_carboxypep"/>
</dbReference>
<dbReference type="EMBL" id="AP014545">
    <property type="protein sequence ID" value="BBB24760.1"/>
    <property type="molecule type" value="Genomic_DNA"/>
</dbReference>
<proteinExistence type="predicted"/>
<feature type="active site" evidence="6">
    <location>
        <position position="99"/>
    </location>
</feature>
<keyword evidence="4" id="KW-0862">Zinc</keyword>
<feature type="active site" description="Proton acceptor" evidence="6">
    <location>
        <position position="160"/>
    </location>
</feature>
<dbReference type="InterPro" id="IPR050072">
    <property type="entry name" value="Peptidase_M20A"/>
</dbReference>
<feature type="domain" description="Peptidase M20 dimerisation" evidence="7">
    <location>
        <begin position="196"/>
        <end position="289"/>
    </location>
</feature>
<dbReference type="RefSeq" id="WP_019621068.1">
    <property type="nucleotide sequence ID" value="NZ_AP014545.1"/>
</dbReference>
<evidence type="ECO:0000256" key="4">
    <source>
        <dbReference type="ARBA" id="ARBA00022833"/>
    </source>
</evidence>
<organism evidence="8 9">
    <name type="scientific">Amphritea japonica ATCC BAA-1530</name>
    <dbReference type="NCBI Taxonomy" id="1278309"/>
    <lineage>
        <taxon>Bacteria</taxon>
        <taxon>Pseudomonadati</taxon>
        <taxon>Pseudomonadota</taxon>
        <taxon>Gammaproteobacteria</taxon>
        <taxon>Oceanospirillales</taxon>
        <taxon>Oceanospirillaceae</taxon>
        <taxon>Amphritea</taxon>
    </lineage>
</organism>
<dbReference type="InterPro" id="IPR036264">
    <property type="entry name" value="Bact_exopeptidase_dim_dom"/>
</dbReference>
<dbReference type="SUPFAM" id="SSF53187">
    <property type="entry name" value="Zn-dependent exopeptidases"/>
    <property type="match status" value="1"/>
</dbReference>
<dbReference type="InterPro" id="IPR011650">
    <property type="entry name" value="Peptidase_M20_dimer"/>
</dbReference>
<evidence type="ECO:0000256" key="2">
    <source>
        <dbReference type="ARBA" id="ARBA00022723"/>
    </source>
</evidence>
<keyword evidence="2" id="KW-0479">Metal-binding</keyword>
<keyword evidence="8" id="KW-0121">Carboxypeptidase</keyword>
<evidence type="ECO:0000256" key="5">
    <source>
        <dbReference type="ARBA" id="ARBA00023285"/>
    </source>
</evidence>
<keyword evidence="9" id="KW-1185">Reference proteome</keyword>
<evidence type="ECO:0000256" key="1">
    <source>
        <dbReference type="ARBA" id="ARBA00001947"/>
    </source>
</evidence>
<reference evidence="8 9" key="1">
    <citation type="journal article" date="2008" name="Int. J. Syst. Evol. Microbiol.">
        <title>Amphritea japonica sp. nov. and Amphritea balenae sp. nov., isolated from the sediment adjacent to sperm whale carcasses off Kagoshima, Japan.</title>
        <authorList>
            <person name="Miyazaki M."/>
            <person name="Nogi Y."/>
            <person name="Fujiwara Y."/>
            <person name="Kawato M."/>
            <person name="Nagahama T."/>
            <person name="Kubokawa K."/>
            <person name="Horikoshi K."/>
        </authorList>
    </citation>
    <scope>NUCLEOTIDE SEQUENCE [LARGE SCALE GENOMIC DNA]</scope>
    <source>
        <strain evidence="8 9">ATCC BAA-1530</strain>
    </source>
</reference>
<dbReference type="InterPro" id="IPR002933">
    <property type="entry name" value="Peptidase_M20"/>
</dbReference>
<dbReference type="GO" id="GO:0046872">
    <property type="term" value="F:metal ion binding"/>
    <property type="evidence" value="ECO:0007669"/>
    <property type="project" value="UniProtKB-KW"/>
</dbReference>
<evidence type="ECO:0000256" key="3">
    <source>
        <dbReference type="ARBA" id="ARBA00022801"/>
    </source>
</evidence>
<dbReference type="Gene3D" id="3.40.630.10">
    <property type="entry name" value="Zn peptidases"/>
    <property type="match status" value="1"/>
</dbReference>
<sequence>MSSLLRKITERQPALTESLIELAGINSGTLNKAGVDDTGRLLGKTFQQRLGCTHEQVQLPPYLLYQTDGNELEHPLGDLHLFRKRPEAPLQILLSGHLDTVFPPDSDFQQCDWLDPQTLRGPGVSDMKGGILVMLEALSAFENSSLSSQLGWTVLLNPDEEIGSPGSASIITQQAAHHDLGMIYEPALPNGQLAGERKGSGNFTVIVKGVAAHAGREHHLGRNAICALAEFITELDRLNGQREGVTLNVGIVNGGVTTNQVPDRARCRFNIRTRISDDELWCKQQLQRIQQQINLKNGISLNLHGGFGRPPKSLNKAHLSLFQLVTDCSKQLGTPLVWEATGGCCDGNNLTAAGLPNVDTLGVLGGKIHSSQEFINIESLVHRAQLSTLILLQLAKQPNRWIRHRKPTPQELSNET</sequence>
<dbReference type="GO" id="GO:0004180">
    <property type="term" value="F:carboxypeptidase activity"/>
    <property type="evidence" value="ECO:0007669"/>
    <property type="project" value="UniProtKB-KW"/>
</dbReference>
<dbReference type="CDD" id="cd03885">
    <property type="entry name" value="M20_CPDG2"/>
    <property type="match status" value="1"/>
</dbReference>
<accession>A0A7R6SR46</accession>
<protein>
    <submittedName>
        <fullName evidence="8">Glutamate carboxypeptidase</fullName>
        <ecNumber evidence="8">3.4.17.11</ecNumber>
    </submittedName>
</protein>
<dbReference type="PROSITE" id="PS00758">
    <property type="entry name" value="ARGE_DAPE_CPG2_1"/>
    <property type="match status" value="1"/>
</dbReference>
<dbReference type="PANTHER" id="PTHR43808">
    <property type="entry name" value="ACETYLORNITHINE DEACETYLASE"/>
    <property type="match status" value="1"/>
</dbReference>
<dbReference type="AlphaFoldDB" id="A0A7R6SR46"/>